<feature type="transmembrane region" description="Helical" evidence="1">
    <location>
        <begin position="237"/>
        <end position="259"/>
    </location>
</feature>
<comment type="caution">
    <text evidence="2">The sequence shown here is derived from an EMBL/GenBank/DDBJ whole genome shotgun (WGS) entry which is preliminary data.</text>
</comment>
<dbReference type="OrthoDB" id="4119894at2"/>
<dbReference type="PATRIC" id="fig|67356.5.peg.5822"/>
<evidence type="ECO:0000256" key="1">
    <source>
        <dbReference type="SAM" id="Phobius"/>
    </source>
</evidence>
<keyword evidence="1" id="KW-1133">Transmembrane helix</keyword>
<feature type="transmembrane region" description="Helical" evidence="1">
    <location>
        <begin position="207"/>
        <end position="230"/>
    </location>
</feature>
<keyword evidence="1" id="KW-0812">Transmembrane</keyword>
<feature type="transmembrane region" description="Helical" evidence="1">
    <location>
        <begin position="100"/>
        <end position="125"/>
    </location>
</feature>
<gene>
    <name evidence="2" type="ORF">ADK37_27185</name>
</gene>
<dbReference type="RefSeq" id="WP_053192348.1">
    <property type="nucleotide sequence ID" value="NZ_KQ949006.1"/>
</dbReference>
<name>A0A0L8L2Q5_9ACTN</name>
<keyword evidence="3" id="KW-1185">Reference proteome</keyword>
<dbReference type="AlphaFoldDB" id="A0A0L8L2Q5"/>
<evidence type="ECO:0000313" key="2">
    <source>
        <dbReference type="EMBL" id="KOG32442.1"/>
    </source>
</evidence>
<dbReference type="STRING" id="67356.AQJ84_37935"/>
<dbReference type="Proteomes" id="UP000037251">
    <property type="component" value="Unassembled WGS sequence"/>
</dbReference>
<evidence type="ECO:0000313" key="3">
    <source>
        <dbReference type="Proteomes" id="UP000037251"/>
    </source>
</evidence>
<organism evidence="2 3">
    <name type="scientific">Streptomyces resistomycificus</name>
    <dbReference type="NCBI Taxonomy" id="67356"/>
    <lineage>
        <taxon>Bacteria</taxon>
        <taxon>Bacillati</taxon>
        <taxon>Actinomycetota</taxon>
        <taxon>Actinomycetes</taxon>
        <taxon>Kitasatosporales</taxon>
        <taxon>Streptomycetaceae</taxon>
        <taxon>Streptomyces</taxon>
        <taxon>Streptomyces aurantiacus group</taxon>
    </lineage>
</organism>
<feature type="transmembrane region" description="Helical" evidence="1">
    <location>
        <begin position="61"/>
        <end position="79"/>
    </location>
</feature>
<proteinExistence type="predicted"/>
<dbReference type="EMBL" id="LGUS01000184">
    <property type="protein sequence ID" value="KOG32442.1"/>
    <property type="molecule type" value="Genomic_DNA"/>
</dbReference>
<sequence length="443" mass="47854">MTLVAERRRERSRHPLRAEVVRGFGPWAGAAVLLMLTVALASNSQQWQGGWAETRERLHTASGLLAVPLALAAGCWHGGRERRRRTEELMTVSARGPLARLLASALPLVLWVVAGHAVATVLAWLATWYRATGDSPYPVTPLTDAVVLASAVLAGHVVGRVVAWRLGAPLLAVGGYVGIGVLTYGTGENALAHLSPVLDGTTASVPVWWQPAAMAVWAGGLAAAAVLAFAARRRAVAVLPLTAAIAAATLLVQTGDGLWHTGPVARRQVCDTSTTPQICVNARYEALLPQVRKALSGLTGRLEGVRNLPVRFEDRPGRPARDEVELPMLTPIGRSVVRGRLTDPRQYAWEAGMALYGRAECDRTDPRVQRIDDAVENYLAPSALEKDFDEMYAKGSEADRAELREQLKARARLRGMGEQERRAWLSEYFATADECTPDGVPTL</sequence>
<feature type="transmembrane region" description="Helical" evidence="1">
    <location>
        <begin position="20"/>
        <end position="41"/>
    </location>
</feature>
<accession>A0A0L8L2Q5</accession>
<keyword evidence="1" id="KW-0472">Membrane</keyword>
<feature type="transmembrane region" description="Helical" evidence="1">
    <location>
        <begin position="170"/>
        <end position="187"/>
    </location>
</feature>
<protein>
    <submittedName>
        <fullName evidence="2">Uncharacterized protein</fullName>
    </submittedName>
</protein>
<feature type="transmembrane region" description="Helical" evidence="1">
    <location>
        <begin position="145"/>
        <end position="163"/>
    </location>
</feature>
<reference evidence="3" key="1">
    <citation type="submission" date="2015-07" db="EMBL/GenBank/DDBJ databases">
        <authorList>
            <person name="Ju K.-S."/>
            <person name="Doroghazi J.R."/>
            <person name="Metcalf W.W."/>
        </authorList>
    </citation>
    <scope>NUCLEOTIDE SEQUENCE [LARGE SCALE GENOMIC DNA]</scope>
    <source>
        <strain evidence="3">NRRL 2290</strain>
    </source>
</reference>